<accession>A0A318J498</accession>
<dbReference type="RefSeq" id="WP_059287075.1">
    <property type="nucleotide sequence ID" value="NZ_LNQU01000145.1"/>
</dbReference>
<evidence type="ECO:0000256" key="1">
    <source>
        <dbReference type="SAM" id="SignalP"/>
    </source>
</evidence>
<dbReference type="Proteomes" id="UP000248395">
    <property type="component" value="Unassembled WGS sequence"/>
</dbReference>
<dbReference type="EMBL" id="QJKC01000015">
    <property type="protein sequence ID" value="PXX43476.1"/>
    <property type="molecule type" value="Genomic_DNA"/>
</dbReference>
<dbReference type="PROSITE" id="PS51257">
    <property type="entry name" value="PROKAR_LIPOPROTEIN"/>
    <property type="match status" value="1"/>
</dbReference>
<sequence length="182" mass="19915">MKKLILISTIVLTTALLSACQTVPESPVKTDLIETNYKAVDALLQGVTLNSEQPLLVATLVNVNELTESSSLGRLFSEQIAARLAKRGLQIKELKLRDNLFIKQTEGELMLSREVTEVSKSHKAQAVVVGTYAVSPSMVYINLKIVNPNGNLVISAHDYAMPIDANIRGLLPKSMTSSYAYR</sequence>
<name>A0A318J498_9NEIS</name>
<proteinExistence type="predicted"/>
<evidence type="ECO:0000259" key="2">
    <source>
        <dbReference type="Pfam" id="PF17680"/>
    </source>
</evidence>
<reference evidence="3 4" key="1">
    <citation type="submission" date="2018-05" db="EMBL/GenBank/DDBJ databases">
        <title>Genomic Encyclopedia of Type Strains, Phase IV (KMG-IV): sequencing the most valuable type-strain genomes for metagenomic binning, comparative biology and taxonomic classification.</title>
        <authorList>
            <person name="Goeker M."/>
        </authorList>
    </citation>
    <scope>NUCLEOTIDE SEQUENCE [LARGE SCALE GENOMIC DNA]</scope>
    <source>
        <strain evidence="3 4">DSM 25134</strain>
    </source>
</reference>
<dbReference type="OrthoDB" id="8479562at2"/>
<evidence type="ECO:0000313" key="4">
    <source>
        <dbReference type="Proteomes" id="UP000248395"/>
    </source>
</evidence>
<evidence type="ECO:0000313" key="3">
    <source>
        <dbReference type="EMBL" id="PXX43476.1"/>
    </source>
</evidence>
<keyword evidence="4" id="KW-1185">Reference proteome</keyword>
<keyword evidence="1" id="KW-0732">Signal</keyword>
<gene>
    <name evidence="3" type="ORF">DFR38_115104</name>
</gene>
<protein>
    <recommendedName>
        <fullName evidence="2">FlgO domain-containing protein</fullName>
    </recommendedName>
</protein>
<feature type="chain" id="PRO_5016437802" description="FlgO domain-containing protein" evidence="1">
    <location>
        <begin position="20"/>
        <end position="182"/>
    </location>
</feature>
<organism evidence="3 4">
    <name type="scientific">Aquitalea magnusonii</name>
    <dbReference type="NCBI Taxonomy" id="332411"/>
    <lineage>
        <taxon>Bacteria</taxon>
        <taxon>Pseudomonadati</taxon>
        <taxon>Pseudomonadota</taxon>
        <taxon>Betaproteobacteria</taxon>
        <taxon>Neisseriales</taxon>
        <taxon>Chromobacteriaceae</taxon>
        <taxon>Aquitalea</taxon>
    </lineage>
</organism>
<feature type="domain" description="FlgO" evidence="2">
    <location>
        <begin position="37"/>
        <end position="165"/>
    </location>
</feature>
<feature type="signal peptide" evidence="1">
    <location>
        <begin position="1"/>
        <end position="19"/>
    </location>
</feature>
<dbReference type="AlphaFoldDB" id="A0A318J498"/>
<dbReference type="InterPro" id="IPR041215">
    <property type="entry name" value="FlgO_dom"/>
</dbReference>
<comment type="caution">
    <text evidence="3">The sequence shown here is derived from an EMBL/GenBank/DDBJ whole genome shotgun (WGS) entry which is preliminary data.</text>
</comment>
<dbReference type="Pfam" id="PF17680">
    <property type="entry name" value="FlgO"/>
    <property type="match status" value="1"/>
</dbReference>